<dbReference type="InterPro" id="IPR016181">
    <property type="entry name" value="Acyl_CoA_acyltransferase"/>
</dbReference>
<comment type="caution">
    <text evidence="1">The sequence shown here is derived from an EMBL/GenBank/DDBJ whole genome shotgun (WGS) entry which is preliminary data.</text>
</comment>
<accession>A0A812Q810</accession>
<sequence>MGAPLEKVYSYFSFPVRVRQVLDVDAIGEIDKGALHFIPWPASASSYQEDLSNVAKELPLSIRVEVTDWYFIKPGGRSWPEYLETLKPSHAKKIRRYGKQPEKCGYSVKVEDPEHLDLATIERCYDLLCQTMLHNGDRQFYTKESFAQHLRSQPVLLASSGERILGFYSGAVIGHDHDASFRSYSVYHNLFIEHVKRGFEEGEEMVDLGNAGDDFKRELGAEAFRLVFSLRAARSFHGALGLTLWAAHSWLEVLLHFREWPLWAQCAAALLLVFLLWCRVSRWLDTLNALT</sequence>
<keyword evidence="2" id="KW-1185">Reference proteome</keyword>
<dbReference type="AlphaFoldDB" id="A0A812Q810"/>
<organism evidence="1 2">
    <name type="scientific">Symbiodinium natans</name>
    <dbReference type="NCBI Taxonomy" id="878477"/>
    <lineage>
        <taxon>Eukaryota</taxon>
        <taxon>Sar</taxon>
        <taxon>Alveolata</taxon>
        <taxon>Dinophyceae</taxon>
        <taxon>Suessiales</taxon>
        <taxon>Symbiodiniaceae</taxon>
        <taxon>Symbiodinium</taxon>
    </lineage>
</organism>
<dbReference type="OrthoDB" id="407488at2759"/>
<dbReference type="EMBL" id="CAJNDS010002227">
    <property type="protein sequence ID" value="CAE7382588.1"/>
    <property type="molecule type" value="Genomic_DNA"/>
</dbReference>
<gene>
    <name evidence="1" type="primary">TY5A</name>
    <name evidence="1" type="ORF">SNAT2548_LOCUS20880</name>
</gene>
<dbReference type="Proteomes" id="UP000604046">
    <property type="component" value="Unassembled WGS sequence"/>
</dbReference>
<evidence type="ECO:0000313" key="2">
    <source>
        <dbReference type="Proteomes" id="UP000604046"/>
    </source>
</evidence>
<protein>
    <submittedName>
        <fullName evidence="1">TY5A protein</fullName>
    </submittedName>
</protein>
<reference evidence="1" key="1">
    <citation type="submission" date="2021-02" db="EMBL/GenBank/DDBJ databases">
        <authorList>
            <person name="Dougan E. K."/>
            <person name="Rhodes N."/>
            <person name="Thang M."/>
            <person name="Chan C."/>
        </authorList>
    </citation>
    <scope>NUCLEOTIDE SEQUENCE</scope>
</reference>
<evidence type="ECO:0000313" key="1">
    <source>
        <dbReference type="EMBL" id="CAE7382588.1"/>
    </source>
</evidence>
<dbReference type="SUPFAM" id="SSF55729">
    <property type="entry name" value="Acyl-CoA N-acyltransferases (Nat)"/>
    <property type="match status" value="1"/>
</dbReference>
<name>A0A812Q810_9DINO</name>
<proteinExistence type="predicted"/>